<dbReference type="EMBL" id="FPAS01000001">
    <property type="protein sequence ID" value="SFT42391.1"/>
    <property type="molecule type" value="Genomic_DNA"/>
</dbReference>
<organism evidence="1 2">
    <name type="scientific">Lishizhenia tianjinensis</name>
    <dbReference type="NCBI Taxonomy" id="477690"/>
    <lineage>
        <taxon>Bacteria</taxon>
        <taxon>Pseudomonadati</taxon>
        <taxon>Bacteroidota</taxon>
        <taxon>Flavobacteriia</taxon>
        <taxon>Flavobacteriales</taxon>
        <taxon>Crocinitomicaceae</taxon>
        <taxon>Lishizhenia</taxon>
    </lineage>
</organism>
<protein>
    <submittedName>
        <fullName evidence="1">Uncharacterized protein</fullName>
    </submittedName>
</protein>
<reference evidence="1 2" key="1">
    <citation type="submission" date="2016-10" db="EMBL/GenBank/DDBJ databases">
        <authorList>
            <person name="de Groot N.N."/>
        </authorList>
    </citation>
    <scope>NUCLEOTIDE SEQUENCE [LARGE SCALE GENOMIC DNA]</scope>
    <source>
        <strain evidence="1 2">CGMCC 1.7005</strain>
    </source>
</reference>
<sequence>MRICLVVLFLTSFFVRSQKQWGIEALVNRFDVYTQISYIHSIQSNQDITFAIGTGVRSTFAARTLHPSLNIRYNYAYLQRKKLNLIIGGNTLSTYLPVGEKNSTFFNEVGLHTSLVVGTRLKYHLNLGGGVGLESFPKGTTTYLNANLNMGWSYAF</sequence>
<evidence type="ECO:0000313" key="2">
    <source>
        <dbReference type="Proteomes" id="UP000236454"/>
    </source>
</evidence>
<evidence type="ECO:0000313" key="1">
    <source>
        <dbReference type="EMBL" id="SFT42391.1"/>
    </source>
</evidence>
<dbReference type="RefSeq" id="WP_090245934.1">
    <property type="nucleotide sequence ID" value="NZ_FPAS01000001.1"/>
</dbReference>
<gene>
    <name evidence="1" type="ORF">SAMN05216474_0485</name>
</gene>
<accession>A0A1I6XWW1</accession>
<dbReference type="STRING" id="477690.SAMN05216474_0485"/>
<proteinExistence type="predicted"/>
<dbReference type="AlphaFoldDB" id="A0A1I6XWW1"/>
<name>A0A1I6XWW1_9FLAO</name>
<keyword evidence="2" id="KW-1185">Reference proteome</keyword>
<dbReference type="Proteomes" id="UP000236454">
    <property type="component" value="Unassembled WGS sequence"/>
</dbReference>